<proteinExistence type="predicted"/>
<comment type="caution">
    <text evidence="2">The sequence shown here is derived from an EMBL/GenBank/DDBJ whole genome shotgun (WGS) entry which is preliminary data.</text>
</comment>
<evidence type="ECO:0000256" key="1">
    <source>
        <dbReference type="SAM" id="Phobius"/>
    </source>
</evidence>
<dbReference type="OrthoDB" id="2971952at2"/>
<keyword evidence="1" id="KW-1133">Transmembrane helix</keyword>
<reference evidence="2 3" key="1">
    <citation type="submission" date="2019-11" db="EMBL/GenBank/DDBJ databases">
        <title>Genome sequences of 17 halophilic strains isolated from different environments.</title>
        <authorList>
            <person name="Furrow R.E."/>
        </authorList>
    </citation>
    <scope>NUCLEOTIDE SEQUENCE [LARGE SCALE GENOMIC DNA]</scope>
    <source>
        <strain evidence="2 3">22505_10_Sand</strain>
    </source>
</reference>
<gene>
    <name evidence="2" type="ORF">GLV98_02475</name>
</gene>
<dbReference type="AlphaFoldDB" id="A0A845E298"/>
<feature type="transmembrane region" description="Helical" evidence="1">
    <location>
        <begin position="7"/>
        <end position="26"/>
    </location>
</feature>
<evidence type="ECO:0000313" key="3">
    <source>
        <dbReference type="Proteomes" id="UP000447393"/>
    </source>
</evidence>
<dbReference type="RefSeq" id="WP_160911774.1">
    <property type="nucleotide sequence ID" value="NZ_WMEZ01000001.1"/>
</dbReference>
<protein>
    <recommendedName>
        <fullName evidence="4">DUF3953 domain-containing protein</fullName>
    </recommendedName>
</protein>
<evidence type="ECO:0000313" key="2">
    <source>
        <dbReference type="EMBL" id="MYL48326.1"/>
    </source>
</evidence>
<dbReference type="Proteomes" id="UP000447393">
    <property type="component" value="Unassembled WGS sequence"/>
</dbReference>
<dbReference type="EMBL" id="WMEZ01000001">
    <property type="protein sequence ID" value="MYL48326.1"/>
    <property type="molecule type" value="Genomic_DNA"/>
</dbReference>
<keyword evidence="1" id="KW-0812">Transmembrane</keyword>
<sequence length="82" mass="9506">MYKLWDRVSVTFLAAGFFALILPLFTDFPFRWELLWICSVPAVAVMRVKDIQNGKKVEPILAIVFSVFIFGISLYSLLWISF</sequence>
<evidence type="ECO:0008006" key="4">
    <source>
        <dbReference type="Google" id="ProtNLM"/>
    </source>
</evidence>
<keyword evidence="1" id="KW-0472">Membrane</keyword>
<accession>A0A845E298</accession>
<name>A0A845E298_9BACI</name>
<organism evidence="2 3">
    <name type="scientific">Halobacillus litoralis</name>
    <dbReference type="NCBI Taxonomy" id="45668"/>
    <lineage>
        <taxon>Bacteria</taxon>
        <taxon>Bacillati</taxon>
        <taxon>Bacillota</taxon>
        <taxon>Bacilli</taxon>
        <taxon>Bacillales</taxon>
        <taxon>Bacillaceae</taxon>
        <taxon>Halobacillus</taxon>
    </lineage>
</organism>
<feature type="transmembrane region" description="Helical" evidence="1">
    <location>
        <begin position="60"/>
        <end position="80"/>
    </location>
</feature>